<dbReference type="PANTHER" id="PTHR24409:SF295">
    <property type="entry name" value="AZ2-RELATED"/>
    <property type="match status" value="1"/>
</dbReference>
<evidence type="ECO:0000256" key="4">
    <source>
        <dbReference type="ARBA" id="ARBA00022833"/>
    </source>
</evidence>
<accession>A0A834MJR5</accession>
<reference evidence="7" key="1">
    <citation type="submission" date="2020-08" db="EMBL/GenBank/DDBJ databases">
        <title>Genome sequencing and assembly of the red palm weevil Rhynchophorus ferrugineus.</title>
        <authorList>
            <person name="Dias G.B."/>
            <person name="Bergman C.M."/>
            <person name="Manee M."/>
        </authorList>
    </citation>
    <scope>NUCLEOTIDE SEQUENCE</scope>
    <source>
        <strain evidence="7">AA-2017</strain>
        <tissue evidence="7">Whole larva</tissue>
    </source>
</reference>
<dbReference type="InterPro" id="IPR036236">
    <property type="entry name" value="Znf_C2H2_sf"/>
</dbReference>
<keyword evidence="1" id="KW-0479">Metal-binding</keyword>
<name>A0A834MJR5_RHYFE</name>
<dbReference type="GO" id="GO:0008270">
    <property type="term" value="F:zinc ion binding"/>
    <property type="evidence" value="ECO:0007669"/>
    <property type="project" value="UniProtKB-KW"/>
</dbReference>
<dbReference type="GO" id="GO:0005634">
    <property type="term" value="C:nucleus"/>
    <property type="evidence" value="ECO:0007669"/>
    <property type="project" value="TreeGrafter"/>
</dbReference>
<dbReference type="PANTHER" id="PTHR24409">
    <property type="entry name" value="ZINC FINGER PROTEIN 142"/>
    <property type="match status" value="1"/>
</dbReference>
<feature type="domain" description="C2H2-type" evidence="6">
    <location>
        <begin position="118"/>
        <end position="145"/>
    </location>
</feature>
<dbReference type="SUPFAM" id="SSF57667">
    <property type="entry name" value="beta-beta-alpha zinc fingers"/>
    <property type="match status" value="1"/>
</dbReference>
<feature type="domain" description="C2H2-type" evidence="6">
    <location>
        <begin position="3"/>
        <end position="30"/>
    </location>
</feature>
<dbReference type="AlphaFoldDB" id="A0A834MJR5"/>
<keyword evidence="8" id="KW-1185">Reference proteome</keyword>
<dbReference type="PROSITE" id="PS00028">
    <property type="entry name" value="ZINC_FINGER_C2H2_1"/>
    <property type="match status" value="1"/>
</dbReference>
<evidence type="ECO:0000256" key="3">
    <source>
        <dbReference type="ARBA" id="ARBA00022771"/>
    </source>
</evidence>
<keyword evidence="4" id="KW-0862">Zinc</keyword>
<comment type="caution">
    <text evidence="7">The sequence shown here is derived from an EMBL/GenBank/DDBJ whole genome shotgun (WGS) entry which is preliminary data.</text>
</comment>
<evidence type="ECO:0000259" key="6">
    <source>
        <dbReference type="PROSITE" id="PS50157"/>
    </source>
</evidence>
<dbReference type="Proteomes" id="UP000625711">
    <property type="component" value="Unassembled WGS sequence"/>
</dbReference>
<dbReference type="Gene3D" id="3.30.160.60">
    <property type="entry name" value="Classic Zinc Finger"/>
    <property type="match status" value="1"/>
</dbReference>
<keyword evidence="3 5" id="KW-0863">Zinc-finger</keyword>
<evidence type="ECO:0000256" key="5">
    <source>
        <dbReference type="PROSITE-ProRule" id="PRU00042"/>
    </source>
</evidence>
<dbReference type="Pfam" id="PF00096">
    <property type="entry name" value="zf-C2H2"/>
    <property type="match status" value="3"/>
</dbReference>
<evidence type="ECO:0000256" key="1">
    <source>
        <dbReference type="ARBA" id="ARBA00022723"/>
    </source>
</evidence>
<feature type="domain" description="C2H2-type" evidence="6">
    <location>
        <begin position="147"/>
        <end position="170"/>
    </location>
</feature>
<proteinExistence type="predicted"/>
<sequence>MTVRCDKCGRQYKNAITLKVHLRQDCGKPKRFTCSICRTARRKISEEKYEFHTLSSRRGDGSKDDPGLWPINMTDDLVNILVNRGPIQVFNYNFPPSDNGRKFSDRYYLRKLPNGCQLECPNCHKTYKSSSVLRTHRALDCGREKKFNCTHCNSAFKRKAHLKEHLINKHNLSI</sequence>
<organism evidence="7 8">
    <name type="scientific">Rhynchophorus ferrugineus</name>
    <name type="common">Red palm weevil</name>
    <name type="synonym">Curculio ferrugineus</name>
    <dbReference type="NCBI Taxonomy" id="354439"/>
    <lineage>
        <taxon>Eukaryota</taxon>
        <taxon>Metazoa</taxon>
        <taxon>Ecdysozoa</taxon>
        <taxon>Arthropoda</taxon>
        <taxon>Hexapoda</taxon>
        <taxon>Insecta</taxon>
        <taxon>Pterygota</taxon>
        <taxon>Neoptera</taxon>
        <taxon>Endopterygota</taxon>
        <taxon>Coleoptera</taxon>
        <taxon>Polyphaga</taxon>
        <taxon>Cucujiformia</taxon>
        <taxon>Curculionidae</taxon>
        <taxon>Dryophthorinae</taxon>
        <taxon>Rhynchophorus</taxon>
    </lineage>
</organism>
<dbReference type="PROSITE" id="PS50157">
    <property type="entry name" value="ZINC_FINGER_C2H2_2"/>
    <property type="match status" value="3"/>
</dbReference>
<dbReference type="InterPro" id="IPR013087">
    <property type="entry name" value="Znf_C2H2_type"/>
</dbReference>
<protein>
    <recommendedName>
        <fullName evidence="6">C2H2-type domain-containing protein</fullName>
    </recommendedName>
</protein>
<evidence type="ECO:0000313" key="7">
    <source>
        <dbReference type="EMBL" id="KAF7284986.1"/>
    </source>
</evidence>
<dbReference type="GO" id="GO:0000981">
    <property type="term" value="F:DNA-binding transcription factor activity, RNA polymerase II-specific"/>
    <property type="evidence" value="ECO:0007669"/>
    <property type="project" value="TreeGrafter"/>
</dbReference>
<dbReference type="SMART" id="SM00355">
    <property type="entry name" value="ZnF_C2H2"/>
    <property type="match status" value="3"/>
</dbReference>
<evidence type="ECO:0000313" key="8">
    <source>
        <dbReference type="Proteomes" id="UP000625711"/>
    </source>
</evidence>
<dbReference type="OrthoDB" id="10063284at2759"/>
<evidence type="ECO:0000256" key="2">
    <source>
        <dbReference type="ARBA" id="ARBA00022737"/>
    </source>
</evidence>
<keyword evidence="2" id="KW-0677">Repeat</keyword>
<dbReference type="GO" id="GO:0000977">
    <property type="term" value="F:RNA polymerase II transcription regulatory region sequence-specific DNA binding"/>
    <property type="evidence" value="ECO:0007669"/>
    <property type="project" value="TreeGrafter"/>
</dbReference>
<gene>
    <name evidence="7" type="ORF">GWI33_012767</name>
</gene>
<dbReference type="EMBL" id="JAACXV010000063">
    <property type="protein sequence ID" value="KAF7284986.1"/>
    <property type="molecule type" value="Genomic_DNA"/>
</dbReference>